<accession>A0A9R1N353</accession>
<gene>
    <name evidence="2" type="ORF">CFC21_100625</name>
</gene>
<feature type="compositionally biased region" description="Low complexity" evidence="1">
    <location>
        <begin position="123"/>
        <end position="134"/>
    </location>
</feature>
<sequence>MVSDGGGGGCRSWPTSLGTPERVELIRLGLMVPPGCRLPHAFHITADGYPTRGPGANRMSYASTWAAGGTSPAARDFRRARTTGSSSHRLVGSCGRAARRLPRAARHPPRAGPLRRPRRLRARLPPCAGPAVPLRRPRRLRARSVVRFPPSLGPPPLPSSRSRRSSSHYARTVTPTTAPAISSHCGRRRQKRRLRRRPRRREWPPSCRPHSTRWRLWRRQQTPPSCRPHWMRRRPSKRCSRRWLRRRATTAIGTTAARAATAATTTTVTSVRGRSWTSPTPTTS</sequence>
<evidence type="ECO:0000256" key="1">
    <source>
        <dbReference type="SAM" id="MobiDB-lite"/>
    </source>
</evidence>
<feature type="compositionally biased region" description="Basic residues" evidence="1">
    <location>
        <begin position="100"/>
        <end position="122"/>
    </location>
</feature>
<proteinExistence type="predicted"/>
<organism evidence="2">
    <name type="scientific">Triticum aestivum</name>
    <name type="common">Wheat</name>
    <dbReference type="NCBI Taxonomy" id="4565"/>
    <lineage>
        <taxon>Eukaryota</taxon>
        <taxon>Viridiplantae</taxon>
        <taxon>Streptophyta</taxon>
        <taxon>Embryophyta</taxon>
        <taxon>Tracheophyta</taxon>
        <taxon>Spermatophyta</taxon>
        <taxon>Magnoliopsida</taxon>
        <taxon>Liliopsida</taxon>
        <taxon>Poales</taxon>
        <taxon>Poaceae</taxon>
        <taxon>BOP clade</taxon>
        <taxon>Pooideae</taxon>
        <taxon>Triticodae</taxon>
        <taxon>Triticeae</taxon>
        <taxon>Triticinae</taxon>
        <taxon>Triticum</taxon>
    </lineage>
</organism>
<dbReference type="EMBL" id="CM022229">
    <property type="protein sequence ID" value="KAF7098935.1"/>
    <property type="molecule type" value="Genomic_DNA"/>
</dbReference>
<feature type="compositionally biased region" description="Basic residues" evidence="1">
    <location>
        <begin position="135"/>
        <end position="144"/>
    </location>
</feature>
<dbReference type="AlphaFoldDB" id="A0A9R1N353"/>
<feature type="compositionally biased region" description="Low complexity" evidence="1">
    <location>
        <begin position="259"/>
        <end position="275"/>
    </location>
</feature>
<protein>
    <submittedName>
        <fullName evidence="2">Uncharacterized protein</fullName>
    </submittedName>
</protein>
<reference evidence="2" key="1">
    <citation type="journal article" date="2017" name="Gigascience">
        <title>The first near-complete assembly of the hexaploid bread wheat genome, Triticum aestivum.</title>
        <authorList>
            <person name="Zimin A.V."/>
            <person name="Puiu D."/>
            <person name="Hall R."/>
            <person name="Kingan S."/>
            <person name="Clavijo B.J."/>
            <person name="Salzberg S.L."/>
        </authorList>
    </citation>
    <scope>NUCLEOTIDE SEQUENCE</scope>
    <source>
        <tissue evidence="2">Leaf</tissue>
    </source>
</reference>
<dbReference type="OrthoDB" id="721937at2759"/>
<feature type="region of interest" description="Disordered" evidence="1">
    <location>
        <begin position="100"/>
        <end position="210"/>
    </location>
</feature>
<reference evidence="2" key="2">
    <citation type="submission" date="2020-03" db="EMBL/GenBank/DDBJ databases">
        <title>The second near-complete assembly of the hexaploid bread wheat (Triticum aestivum) genome.</title>
        <authorList>
            <person name="Zimin A.V."/>
            <person name="Puiu D."/>
            <person name="Shumante A."/>
            <person name="Alonge M."/>
            <person name="Salzberg S.L."/>
        </authorList>
    </citation>
    <scope>NUCLEOTIDE SEQUENCE</scope>
    <source>
        <tissue evidence="2">Leaf</tissue>
    </source>
</reference>
<feature type="compositionally biased region" description="Basic residues" evidence="1">
    <location>
        <begin position="185"/>
        <end position="200"/>
    </location>
</feature>
<comment type="caution">
    <text evidence="2">The sequence shown here is derived from an EMBL/GenBank/DDBJ whole genome shotgun (WGS) entry which is preliminary data.</text>
</comment>
<feature type="non-terminal residue" evidence="2">
    <location>
        <position position="284"/>
    </location>
</feature>
<feature type="region of interest" description="Disordered" evidence="1">
    <location>
        <begin position="259"/>
        <end position="284"/>
    </location>
</feature>
<dbReference type="Proteomes" id="UP000815260">
    <property type="component" value="Chromosome 7A"/>
</dbReference>
<evidence type="ECO:0000313" key="2">
    <source>
        <dbReference type="EMBL" id="KAF7098935.1"/>
    </source>
</evidence>
<name>A0A9R1N353_WHEAT</name>